<accession>A0A6L3SST3</accession>
<dbReference type="OrthoDB" id="733404at2"/>
<protein>
    <recommendedName>
        <fullName evidence="1">DUF5648 domain-containing protein</fullName>
    </recommendedName>
</protein>
<comment type="caution">
    <text evidence="2">The sequence shown here is derived from an EMBL/GenBank/DDBJ whole genome shotgun (WGS) entry which is preliminary data.</text>
</comment>
<gene>
    <name evidence="2" type="ORF">F6X53_29890</name>
</gene>
<reference evidence="2 3" key="1">
    <citation type="submission" date="2019-09" db="EMBL/GenBank/DDBJ databases">
        <title>YIM 48816 draft genome.</title>
        <authorList>
            <person name="Jiang L."/>
        </authorList>
    </citation>
    <scope>NUCLEOTIDE SEQUENCE [LARGE SCALE GENOMIC DNA]</scope>
    <source>
        <strain evidence="2 3">YIM 48816</strain>
    </source>
</reference>
<proteinExistence type="predicted"/>
<evidence type="ECO:0000259" key="1">
    <source>
        <dbReference type="Pfam" id="PF18885"/>
    </source>
</evidence>
<dbReference type="Pfam" id="PF18885">
    <property type="entry name" value="DUF5648"/>
    <property type="match status" value="1"/>
</dbReference>
<organism evidence="2 3">
    <name type="scientific">Methylobacterium soli</name>
    <dbReference type="NCBI Taxonomy" id="553447"/>
    <lineage>
        <taxon>Bacteria</taxon>
        <taxon>Pseudomonadati</taxon>
        <taxon>Pseudomonadota</taxon>
        <taxon>Alphaproteobacteria</taxon>
        <taxon>Hyphomicrobiales</taxon>
        <taxon>Methylobacteriaceae</taxon>
        <taxon>Methylobacterium</taxon>
    </lineage>
</organism>
<dbReference type="InterPro" id="IPR043708">
    <property type="entry name" value="DUF5648"/>
</dbReference>
<keyword evidence="3" id="KW-1185">Reference proteome</keyword>
<sequence length="363" mass="38243">MLTYELAGENDSGTIVGNYLTSTYAGEGFINANGVTMPVSFPGSSSTIISGINEDGTIFGSYSLKTDPQGNTHGFVNVGGTFSTVDVPSATSTRLQGVTGGVEFGSYTDASQHTHGFLLSGSMPVTIDVPNAISTSVTGLTSSGEVVGTYTDASNHSHGFTLENGVFQNIDYNGATSTSITGVNDAGQLVGNYTDSTGNHAFVTGALNPVYRFLDTATGDHFYTTNAEEKANVLKTLPTYKYEGVAWSTPDKSANTVDVFRFLDTATGDHFYRTSADEKASILKTLPTYHYEGVAFEAYNTPTANAFGEVTLERFFNTTTGVHHYAADASEAYGINHGTAGPGWVDEGPGFTVHVPTTGMLLL</sequence>
<feature type="domain" description="DUF5648" evidence="1">
    <location>
        <begin position="209"/>
        <end position="352"/>
    </location>
</feature>
<name>A0A6L3SST3_9HYPH</name>
<evidence type="ECO:0000313" key="3">
    <source>
        <dbReference type="Proteomes" id="UP000474159"/>
    </source>
</evidence>
<evidence type="ECO:0000313" key="2">
    <source>
        <dbReference type="EMBL" id="KAB1070601.1"/>
    </source>
</evidence>
<dbReference type="EMBL" id="VZZK01000061">
    <property type="protein sequence ID" value="KAB1070601.1"/>
    <property type="molecule type" value="Genomic_DNA"/>
</dbReference>
<dbReference type="RefSeq" id="WP_151005239.1">
    <property type="nucleotide sequence ID" value="NZ_BPQY01000582.1"/>
</dbReference>
<dbReference type="Proteomes" id="UP000474159">
    <property type="component" value="Unassembled WGS sequence"/>
</dbReference>
<dbReference type="AlphaFoldDB" id="A0A6L3SST3"/>